<accession>A0A0F9FJH7</accession>
<dbReference type="AlphaFoldDB" id="A0A0F9FJH7"/>
<name>A0A0F9FJH7_9ZZZZ</name>
<organism evidence="1">
    <name type="scientific">marine sediment metagenome</name>
    <dbReference type="NCBI Taxonomy" id="412755"/>
    <lineage>
        <taxon>unclassified sequences</taxon>
        <taxon>metagenomes</taxon>
        <taxon>ecological metagenomes</taxon>
    </lineage>
</organism>
<feature type="non-terminal residue" evidence="1">
    <location>
        <position position="1"/>
    </location>
</feature>
<gene>
    <name evidence="1" type="ORF">LCGC14_1944780</name>
</gene>
<protein>
    <submittedName>
        <fullName evidence="1">Uncharacterized protein</fullName>
    </submittedName>
</protein>
<dbReference type="EMBL" id="LAZR01021119">
    <property type="protein sequence ID" value="KKL86428.1"/>
    <property type="molecule type" value="Genomic_DNA"/>
</dbReference>
<reference evidence="1" key="1">
    <citation type="journal article" date="2015" name="Nature">
        <title>Complex archaea that bridge the gap between prokaryotes and eukaryotes.</title>
        <authorList>
            <person name="Spang A."/>
            <person name="Saw J.H."/>
            <person name="Jorgensen S.L."/>
            <person name="Zaremba-Niedzwiedzka K."/>
            <person name="Martijn J."/>
            <person name="Lind A.E."/>
            <person name="van Eijk R."/>
            <person name="Schleper C."/>
            <person name="Guy L."/>
            <person name="Ettema T.J."/>
        </authorList>
    </citation>
    <scope>NUCLEOTIDE SEQUENCE</scope>
</reference>
<evidence type="ECO:0000313" key="1">
    <source>
        <dbReference type="EMBL" id="KKL86428.1"/>
    </source>
</evidence>
<comment type="caution">
    <text evidence="1">The sequence shown here is derived from an EMBL/GenBank/DDBJ whole genome shotgun (WGS) entry which is preliminary data.</text>
</comment>
<sequence>AVVHRALSWYNKWEDSITGDKDALDKTQKAETEDLLREEWGSDFRANEGLAAHFIQGLPKEKQAELMGARLSDNRRLSNDPEFQQWMAKMGRELYGTQVYVPSGGQSSLQNRDARRDELESWMHTPKWTKEVEAEHLQILEQEKNEQQRAQRQVA</sequence>
<proteinExistence type="predicted"/>